<evidence type="ECO:0000313" key="3">
    <source>
        <dbReference type="EMBL" id="EHI54558.1"/>
    </source>
</evidence>
<dbReference type="PANTHER" id="PTHR34978">
    <property type="entry name" value="POSSIBLE SENSOR-TRANSDUCER PROTEIN BLAR"/>
    <property type="match status" value="1"/>
</dbReference>
<dbReference type="eggNOG" id="COG4219">
    <property type="taxonomic scope" value="Bacteria"/>
</dbReference>
<dbReference type="EMBL" id="ACZL01000057">
    <property type="protein sequence ID" value="EHI54558.1"/>
    <property type="molecule type" value="Genomic_DNA"/>
</dbReference>
<dbReference type="Pfam" id="PF05569">
    <property type="entry name" value="Peptidase_M56"/>
    <property type="match status" value="1"/>
</dbReference>
<dbReference type="InterPro" id="IPR008756">
    <property type="entry name" value="Peptidase_M56"/>
</dbReference>
<reference evidence="3 4" key="1">
    <citation type="submission" date="2011-08" db="EMBL/GenBank/DDBJ databases">
        <title>The Genome Sequence of Johnsonella ignava ATCC 51276.</title>
        <authorList>
            <consortium name="The Broad Institute Genome Sequencing Platform"/>
            <person name="Earl A."/>
            <person name="Ward D."/>
            <person name="Feldgarden M."/>
            <person name="Gevers D."/>
            <person name="Izard J."/>
            <person name="Blanton J.M."/>
            <person name="Baranova O.V."/>
            <person name="Dewhirst F.E."/>
            <person name="Young S.K."/>
            <person name="Zeng Q."/>
            <person name="Gargeya S."/>
            <person name="Fitzgerald M."/>
            <person name="Haas B."/>
            <person name="Abouelleil A."/>
            <person name="Alvarado L."/>
            <person name="Arachchi H.M."/>
            <person name="Berlin A."/>
            <person name="Brown A."/>
            <person name="Chapman S.B."/>
            <person name="Chen Z."/>
            <person name="Dunbar C."/>
            <person name="Freedman E."/>
            <person name="Gearin G."/>
            <person name="Gellesch M."/>
            <person name="Goldberg J."/>
            <person name="Griggs A."/>
            <person name="Gujja S."/>
            <person name="Heiman D."/>
            <person name="Howarth C."/>
            <person name="Larson L."/>
            <person name="Lui A."/>
            <person name="MacDonald P.J.P."/>
            <person name="Montmayeur A."/>
            <person name="Murphy C."/>
            <person name="Neiman D."/>
            <person name="Pearson M."/>
            <person name="Priest M."/>
            <person name="Roberts A."/>
            <person name="Saif S."/>
            <person name="Shea T."/>
            <person name="Shenoy N."/>
            <person name="Sisk P."/>
            <person name="Stolte C."/>
            <person name="Sykes S."/>
            <person name="Wortman J."/>
            <person name="Nusbaum C."/>
            <person name="Birren B."/>
        </authorList>
    </citation>
    <scope>NUCLEOTIDE SEQUENCE [LARGE SCALE GENOMIC DNA]</scope>
    <source>
        <strain evidence="3 4">ATCC 51276</strain>
    </source>
</reference>
<evidence type="ECO:0000259" key="2">
    <source>
        <dbReference type="Pfam" id="PF05569"/>
    </source>
</evidence>
<dbReference type="OrthoDB" id="9804799at2"/>
<feature type="transmembrane region" description="Helical" evidence="1">
    <location>
        <begin position="36"/>
        <end position="60"/>
    </location>
</feature>
<evidence type="ECO:0000256" key="1">
    <source>
        <dbReference type="SAM" id="Phobius"/>
    </source>
</evidence>
<name>G5GL36_9FIRM</name>
<protein>
    <recommendedName>
        <fullName evidence="2">Peptidase M56 domain-containing protein</fullName>
    </recommendedName>
</protein>
<comment type="caution">
    <text evidence="3">The sequence shown here is derived from an EMBL/GenBank/DDBJ whole genome shotgun (WGS) entry which is preliminary data.</text>
</comment>
<keyword evidence="4" id="KW-1185">Reference proteome</keyword>
<dbReference type="InterPro" id="IPR052173">
    <property type="entry name" value="Beta-lactam_resp_regulator"/>
</dbReference>
<evidence type="ECO:0000313" key="4">
    <source>
        <dbReference type="Proteomes" id="UP000003011"/>
    </source>
</evidence>
<feature type="transmembrane region" description="Helical" evidence="1">
    <location>
        <begin position="103"/>
        <end position="123"/>
    </location>
</feature>
<dbReference type="PANTHER" id="PTHR34978:SF3">
    <property type="entry name" value="SLR0241 PROTEIN"/>
    <property type="match status" value="1"/>
</dbReference>
<proteinExistence type="predicted"/>
<dbReference type="STRING" id="679200.HMPREF9333_02281"/>
<sequence>MTLLQMSISATILIIIITVLRAILIHKLPKKTLMFLWGLALFRLLIPISIPSVFSVYSLIPQNNTLYVSEPINDLPRFFVTSDMVSENITNNVDVQGIYNVSISLWTVLWMIGFSLCVLYFLIAYHRGIKKFKNALPLETTFIKEWKEKHPLKRTLLIQSSDQVFSPLSYGIFKPVILLPSTLDFENTEVLNYIMTHEYVHIKHFDILTKMLMILALSIHWFNPMVWAMYLLLNRDIELVCDETVVKLFGEKNKKSYAHILIDMEIQKSGLMPLCNNFSRNSIEERIGAIMKMKKITIFSSVLAGLLVVGVTMAFATSGVSNKEKTQLISSDLSAEEFEQMMSLKFDGYEKMSISDYQDKVWKITDTEEYRNLLERIFNDNAWYEQKDSDDIASYLFNILEPLTAERWQEKEFGGYVQTNYKEASDNALLEYSFIMTIKDPQSLTVGKYNKTRLSIKKELDVMIQDKTLEQLQDEVSMNTYIRSKLESIKNQYNSDILKVDLNYTYHPLSGIKADSTIETPVKVQEERQYPNATKADYQSLLALKTPNYKAMSVSDFNRNLMEWADEDYNRSERIAIDYTREDYIIPLSEEEKNFIKLTVWASGIENAKFVRSLHTSEPVQNPILNVELPRKGDYSENGASTWCSGSYQLSYHIENKDVLSIGERDYYLGNVLFEIQKFWDDTEMHRMIKMDKKELEKKFSDIAVKNSNEKMTFSIVEGQVYLDYSNP</sequence>
<accession>G5GL36</accession>
<dbReference type="RefSeq" id="WP_005542340.1">
    <property type="nucleotide sequence ID" value="NZ_JH378848.1"/>
</dbReference>
<keyword evidence="1" id="KW-0472">Membrane</keyword>
<organism evidence="3 4">
    <name type="scientific">Johnsonella ignava ATCC 51276</name>
    <dbReference type="NCBI Taxonomy" id="679200"/>
    <lineage>
        <taxon>Bacteria</taxon>
        <taxon>Bacillati</taxon>
        <taxon>Bacillota</taxon>
        <taxon>Clostridia</taxon>
        <taxon>Lachnospirales</taxon>
        <taxon>Lachnospiraceae</taxon>
        <taxon>Johnsonella</taxon>
    </lineage>
</organism>
<feature type="transmembrane region" description="Helical" evidence="1">
    <location>
        <begin position="6"/>
        <end position="24"/>
    </location>
</feature>
<gene>
    <name evidence="3" type="ORF">HMPREF9333_02281</name>
</gene>
<feature type="transmembrane region" description="Helical" evidence="1">
    <location>
        <begin position="296"/>
        <end position="316"/>
    </location>
</feature>
<feature type="domain" description="Peptidase M56" evidence="2">
    <location>
        <begin position="2"/>
        <end position="290"/>
    </location>
</feature>
<dbReference type="PATRIC" id="fig|679200.3.peg.2400"/>
<keyword evidence="1" id="KW-0812">Transmembrane</keyword>
<dbReference type="CDD" id="cd07341">
    <property type="entry name" value="M56_BlaR1_MecR1_like"/>
    <property type="match status" value="1"/>
</dbReference>
<dbReference type="Proteomes" id="UP000003011">
    <property type="component" value="Unassembled WGS sequence"/>
</dbReference>
<keyword evidence="1" id="KW-1133">Transmembrane helix</keyword>
<dbReference type="AlphaFoldDB" id="G5GL36"/>
<dbReference type="HOGENOM" id="CLU_010662_0_0_9"/>